<dbReference type="SUPFAM" id="SSF81324">
    <property type="entry name" value="Voltage-gated potassium channels"/>
    <property type="match status" value="1"/>
</dbReference>
<feature type="domain" description="Ion transport" evidence="17">
    <location>
        <begin position="447"/>
        <end position="673"/>
    </location>
</feature>
<evidence type="ECO:0000256" key="1">
    <source>
        <dbReference type="ARBA" id="ARBA00004141"/>
    </source>
</evidence>
<reference evidence="18" key="2">
    <citation type="journal article" date="2024" name="Plant">
        <title>Genomic evolution and insights into agronomic trait innovations of Sesamum species.</title>
        <authorList>
            <person name="Miao H."/>
            <person name="Wang L."/>
            <person name="Qu L."/>
            <person name="Liu H."/>
            <person name="Sun Y."/>
            <person name="Le M."/>
            <person name="Wang Q."/>
            <person name="Wei S."/>
            <person name="Zheng Y."/>
            <person name="Lin W."/>
            <person name="Duan Y."/>
            <person name="Cao H."/>
            <person name="Xiong S."/>
            <person name="Wang X."/>
            <person name="Wei L."/>
            <person name="Li C."/>
            <person name="Ma Q."/>
            <person name="Ju M."/>
            <person name="Zhao R."/>
            <person name="Li G."/>
            <person name="Mu C."/>
            <person name="Tian Q."/>
            <person name="Mei H."/>
            <person name="Zhang T."/>
            <person name="Gao T."/>
            <person name="Zhang H."/>
        </authorList>
    </citation>
    <scope>NUCLEOTIDE SEQUENCE</scope>
    <source>
        <strain evidence="18">3651</strain>
    </source>
</reference>
<keyword evidence="19" id="KW-1185">Reference proteome</keyword>
<feature type="compositionally biased region" description="Gly residues" evidence="15">
    <location>
        <begin position="8"/>
        <end position="24"/>
    </location>
</feature>
<evidence type="ECO:0000256" key="11">
    <source>
        <dbReference type="ARBA" id="ARBA00022989"/>
    </source>
</evidence>
<dbReference type="FunFam" id="1.20.120.350:FF:000055">
    <property type="entry name" value="Two pore calcium channel protein 1"/>
    <property type="match status" value="1"/>
</dbReference>
<keyword evidence="6" id="KW-0107">Calcium channel</keyword>
<dbReference type="GO" id="GO:0005774">
    <property type="term" value="C:vacuolar membrane"/>
    <property type="evidence" value="ECO:0007669"/>
    <property type="project" value="TreeGrafter"/>
</dbReference>
<dbReference type="GO" id="GO:0019722">
    <property type="term" value="P:calcium-mediated signaling"/>
    <property type="evidence" value="ECO:0007669"/>
    <property type="project" value="UniProtKB-ARBA"/>
</dbReference>
<keyword evidence="13 16" id="KW-0472">Membrane</keyword>
<proteinExistence type="inferred from homology"/>
<dbReference type="GO" id="GO:0005245">
    <property type="term" value="F:voltage-gated calcium channel activity"/>
    <property type="evidence" value="ECO:0007669"/>
    <property type="project" value="InterPro"/>
</dbReference>
<feature type="transmembrane region" description="Helical" evidence="16">
    <location>
        <begin position="510"/>
        <end position="528"/>
    </location>
</feature>
<evidence type="ECO:0000256" key="4">
    <source>
        <dbReference type="ARBA" id="ARBA00022448"/>
    </source>
</evidence>
<feature type="transmembrane region" description="Helical" evidence="16">
    <location>
        <begin position="134"/>
        <end position="156"/>
    </location>
</feature>
<gene>
    <name evidence="18" type="ORF">Salat_2040900</name>
</gene>
<keyword evidence="4" id="KW-0813">Transport</keyword>
<comment type="similarity">
    <text evidence="2">Belongs to the calcium channel alpha-1 subunit (TC 1.A.1.11) family. Two pore calcium channel subfamily.</text>
</comment>
<feature type="transmembrane region" description="Helical" evidence="16">
    <location>
        <begin position="219"/>
        <end position="240"/>
    </location>
</feature>
<name>A0AAE2CG51_9LAMI</name>
<keyword evidence="11 16" id="KW-1133">Transmembrane helix</keyword>
<dbReference type="InterPro" id="IPR027359">
    <property type="entry name" value="Volt_channel_dom_sf"/>
</dbReference>
<feature type="transmembrane region" description="Helical" evidence="16">
    <location>
        <begin position="447"/>
        <end position="464"/>
    </location>
</feature>
<feature type="domain" description="Ion transport" evidence="17">
    <location>
        <begin position="133"/>
        <end position="313"/>
    </location>
</feature>
<dbReference type="Proteomes" id="UP001293254">
    <property type="component" value="Unassembled WGS sequence"/>
</dbReference>
<dbReference type="Pfam" id="PF00520">
    <property type="entry name" value="Ion_trans"/>
    <property type="match status" value="2"/>
</dbReference>
<evidence type="ECO:0000256" key="2">
    <source>
        <dbReference type="ARBA" id="ARBA00009286"/>
    </source>
</evidence>
<keyword evidence="9" id="KW-0106">Calcium</keyword>
<comment type="subcellular location">
    <subcellularLocation>
        <location evidence="1">Membrane</location>
        <topology evidence="1">Multi-pass membrane protein</topology>
    </subcellularLocation>
</comment>
<feature type="region of interest" description="Disordered" evidence="15">
    <location>
        <begin position="691"/>
        <end position="710"/>
    </location>
</feature>
<keyword evidence="8" id="KW-0677">Repeat</keyword>
<dbReference type="AlphaFoldDB" id="A0AAE2CG51"/>
<protein>
    <submittedName>
        <fullName evidence="18">Two pore calcium channel protein 1B</fullName>
    </submittedName>
</protein>
<evidence type="ECO:0000256" key="13">
    <source>
        <dbReference type="ARBA" id="ARBA00023136"/>
    </source>
</evidence>
<sequence>MDVALLGGDAGEAGGSGSSSGSGSGSPRRNRKHVFNRRSDAIAYGSTYQRAAALVDLAEDGIGIPEEILDQSSFGSSLKSYLRFIQFDFLWSLNYFALILLNFLEKPLWCSEHCSNREYYFLGQLPYLTVPESLIFEGITLLILIVHILVPITYEGVNIFWKSHLNKLKVLLLIVLIVDLSIYAIYLSPVAIYTLPFRIAPYIRVVFFVLNIRDIRDSIISWLECFSHISMSCWLAYVIFEDTEQGKTLFTSYGATLYQMFILFTTSNNPDVWIPAYKASRWYCLFFVLYVLLGVYFVTNLILAVVYDSFKSELVKQVAEKDRTRTRILKKAFNLIDDHVSIVFFFSPRHHIISVTLTKDQCIRLFEELNKYRTLPKISREDFELIFYELDDSHDVKINLDEFTDLSHAIGLRFQKEDSEPIFESCPAFYHSPVSEKLKDFVRSPKFGYVVAFILIMNFVAVVIETTLDIENNSAQEAWQKVRWIYVLEMALKVYAYGFENYWRDGQNRFDFIITWVIVIGETTTFLSPRGLTFLSNGEWIRYLLIARMLRLIRLLMHVQQYRAFVATFLTLIPSLMPYLGTIFCVMCIYCSLGVQIFGGIVNAGNPNLSGTDLNDDDYLLFNFNDYPNGMVTLFNLLVMGNWQVWMQSYKDLTGTRWTYAYFISFYLITVVAFVLEAFFAEMDLESSEKCEDGEVKEERGKERRRNIGTKSRSQRVDILLHHMLSAELKTECSTA</sequence>
<feature type="compositionally biased region" description="Basic and acidic residues" evidence="15">
    <location>
        <begin position="691"/>
        <end position="702"/>
    </location>
</feature>
<dbReference type="EMBL" id="JACGWO010000008">
    <property type="protein sequence ID" value="KAK4420904.1"/>
    <property type="molecule type" value="Genomic_DNA"/>
</dbReference>
<keyword evidence="7 16" id="KW-0812">Transmembrane</keyword>
<evidence type="ECO:0000256" key="3">
    <source>
        <dbReference type="ARBA" id="ARBA00011738"/>
    </source>
</evidence>
<evidence type="ECO:0000256" key="15">
    <source>
        <dbReference type="SAM" id="MobiDB-lite"/>
    </source>
</evidence>
<evidence type="ECO:0000256" key="8">
    <source>
        <dbReference type="ARBA" id="ARBA00022737"/>
    </source>
</evidence>
<feature type="transmembrane region" description="Helical" evidence="16">
    <location>
        <begin position="280"/>
        <end position="307"/>
    </location>
</feature>
<evidence type="ECO:0000256" key="12">
    <source>
        <dbReference type="ARBA" id="ARBA00023065"/>
    </source>
</evidence>
<dbReference type="PANTHER" id="PTHR46988">
    <property type="entry name" value="TWO PORE CALCIUM CHANNEL PROTEIN 1"/>
    <property type="match status" value="1"/>
</dbReference>
<dbReference type="GO" id="GO:0000325">
    <property type="term" value="C:plant-type vacuole"/>
    <property type="evidence" value="ECO:0007669"/>
    <property type="project" value="TreeGrafter"/>
</dbReference>
<feature type="transmembrane region" description="Helical" evidence="16">
    <location>
        <begin position="168"/>
        <end position="186"/>
    </location>
</feature>
<evidence type="ECO:0000313" key="18">
    <source>
        <dbReference type="EMBL" id="KAK4420904.1"/>
    </source>
</evidence>
<evidence type="ECO:0000313" key="19">
    <source>
        <dbReference type="Proteomes" id="UP001293254"/>
    </source>
</evidence>
<evidence type="ECO:0000256" key="14">
    <source>
        <dbReference type="ARBA" id="ARBA00023303"/>
    </source>
</evidence>
<dbReference type="InterPro" id="IPR044581">
    <property type="entry name" value="TPC1_plant"/>
</dbReference>
<dbReference type="FunFam" id="1.10.287.70:FF:000094">
    <property type="entry name" value="Two pore calcium channel protein 1"/>
    <property type="match status" value="1"/>
</dbReference>
<comment type="subunit">
    <text evidence="3">Homodimer.</text>
</comment>
<feature type="transmembrane region" description="Helical" evidence="16">
    <location>
        <begin position="627"/>
        <end position="646"/>
    </location>
</feature>
<evidence type="ECO:0000256" key="10">
    <source>
        <dbReference type="ARBA" id="ARBA00022882"/>
    </source>
</evidence>
<keyword evidence="14" id="KW-0407">Ion channel</keyword>
<evidence type="ECO:0000256" key="7">
    <source>
        <dbReference type="ARBA" id="ARBA00022692"/>
    </source>
</evidence>
<dbReference type="FunFam" id="1.10.287.70:FF:000129">
    <property type="entry name" value="Two pore calcium channel protein 1"/>
    <property type="match status" value="1"/>
</dbReference>
<feature type="transmembrane region" description="Helical" evidence="16">
    <location>
        <begin position="658"/>
        <end position="681"/>
    </location>
</feature>
<comment type="caution">
    <text evidence="18">The sequence shown here is derived from an EMBL/GenBank/DDBJ whole genome shotgun (WGS) entry which is preliminary data.</text>
</comment>
<feature type="transmembrane region" description="Helical" evidence="16">
    <location>
        <begin position="578"/>
        <end position="602"/>
    </location>
</feature>
<evidence type="ECO:0000259" key="17">
    <source>
        <dbReference type="Pfam" id="PF00520"/>
    </source>
</evidence>
<reference evidence="18" key="1">
    <citation type="submission" date="2020-06" db="EMBL/GenBank/DDBJ databases">
        <authorList>
            <person name="Li T."/>
            <person name="Hu X."/>
            <person name="Zhang T."/>
            <person name="Song X."/>
            <person name="Zhang H."/>
            <person name="Dai N."/>
            <person name="Sheng W."/>
            <person name="Hou X."/>
            <person name="Wei L."/>
        </authorList>
    </citation>
    <scope>NUCLEOTIDE SEQUENCE</scope>
    <source>
        <strain evidence="18">3651</strain>
        <tissue evidence="18">Leaf</tissue>
    </source>
</reference>
<accession>A0AAE2CG51</accession>
<organism evidence="18 19">
    <name type="scientific">Sesamum alatum</name>
    <dbReference type="NCBI Taxonomy" id="300844"/>
    <lineage>
        <taxon>Eukaryota</taxon>
        <taxon>Viridiplantae</taxon>
        <taxon>Streptophyta</taxon>
        <taxon>Embryophyta</taxon>
        <taxon>Tracheophyta</taxon>
        <taxon>Spermatophyta</taxon>
        <taxon>Magnoliopsida</taxon>
        <taxon>eudicotyledons</taxon>
        <taxon>Gunneridae</taxon>
        <taxon>Pentapetalae</taxon>
        <taxon>asterids</taxon>
        <taxon>lamiids</taxon>
        <taxon>Lamiales</taxon>
        <taxon>Pedaliaceae</taxon>
        <taxon>Sesamum</taxon>
    </lineage>
</organism>
<dbReference type="PANTHER" id="PTHR46988:SF2">
    <property type="entry name" value="TWO PORE CALCIUM CHANNEL PROTEIN 1"/>
    <property type="match status" value="1"/>
</dbReference>
<keyword evidence="12" id="KW-0406">Ion transport</keyword>
<dbReference type="InterPro" id="IPR005821">
    <property type="entry name" value="Ion_trans_dom"/>
</dbReference>
<evidence type="ECO:0000256" key="6">
    <source>
        <dbReference type="ARBA" id="ARBA00022673"/>
    </source>
</evidence>
<dbReference type="GO" id="GO:0034702">
    <property type="term" value="C:monoatomic ion channel complex"/>
    <property type="evidence" value="ECO:0007669"/>
    <property type="project" value="UniProtKB-KW"/>
</dbReference>
<keyword evidence="5" id="KW-0109">Calcium transport</keyword>
<dbReference type="Gene3D" id="1.20.120.350">
    <property type="entry name" value="Voltage-gated potassium channels. Chain C"/>
    <property type="match status" value="1"/>
</dbReference>
<evidence type="ECO:0000256" key="9">
    <source>
        <dbReference type="ARBA" id="ARBA00022837"/>
    </source>
</evidence>
<feature type="region of interest" description="Disordered" evidence="15">
    <location>
        <begin position="8"/>
        <end position="31"/>
    </location>
</feature>
<keyword evidence="10" id="KW-0851">Voltage-gated channel</keyword>
<dbReference type="Gene3D" id="1.10.287.70">
    <property type="match status" value="2"/>
</dbReference>
<evidence type="ECO:0000256" key="5">
    <source>
        <dbReference type="ARBA" id="ARBA00022568"/>
    </source>
</evidence>
<evidence type="ECO:0000256" key="16">
    <source>
        <dbReference type="SAM" id="Phobius"/>
    </source>
</evidence>